<evidence type="ECO:0000256" key="1">
    <source>
        <dbReference type="ARBA" id="ARBA00009437"/>
    </source>
</evidence>
<reference evidence="6 7" key="1">
    <citation type="submission" date="2020-11" db="EMBL/GenBank/DDBJ databases">
        <title>Fusibacter basophilias sp. nov.</title>
        <authorList>
            <person name="Qiu D."/>
        </authorList>
    </citation>
    <scope>NUCLEOTIDE SEQUENCE [LARGE SCALE GENOMIC DNA]</scope>
    <source>
        <strain evidence="6 7">Q10-2</strain>
    </source>
</reference>
<dbReference type="PANTHER" id="PTHR30126:SF40">
    <property type="entry name" value="HTH-TYPE TRANSCRIPTIONAL REGULATOR GLTR"/>
    <property type="match status" value="1"/>
</dbReference>
<dbReference type="CDD" id="cd05466">
    <property type="entry name" value="PBP2_LTTR_substrate"/>
    <property type="match status" value="1"/>
</dbReference>
<evidence type="ECO:0000313" key="7">
    <source>
        <dbReference type="Proteomes" id="UP000614200"/>
    </source>
</evidence>
<keyword evidence="7" id="KW-1185">Reference proteome</keyword>
<evidence type="ECO:0000256" key="2">
    <source>
        <dbReference type="ARBA" id="ARBA00023015"/>
    </source>
</evidence>
<evidence type="ECO:0000313" key="6">
    <source>
        <dbReference type="EMBL" id="MBF4694441.1"/>
    </source>
</evidence>
<dbReference type="RefSeq" id="WP_194702679.1">
    <property type="nucleotide sequence ID" value="NZ_JADKNH010000009.1"/>
</dbReference>
<dbReference type="PROSITE" id="PS50931">
    <property type="entry name" value="HTH_LYSR"/>
    <property type="match status" value="1"/>
</dbReference>
<dbReference type="Gene3D" id="3.40.190.290">
    <property type="match status" value="1"/>
</dbReference>
<keyword evidence="3" id="KW-0238">DNA-binding</keyword>
<dbReference type="SUPFAM" id="SSF46785">
    <property type="entry name" value="Winged helix' DNA-binding domain"/>
    <property type="match status" value="1"/>
</dbReference>
<dbReference type="Proteomes" id="UP000614200">
    <property type="component" value="Unassembled WGS sequence"/>
</dbReference>
<gene>
    <name evidence="6" type="ORF">ISU02_15125</name>
</gene>
<sequence>MNYNLQGIEAFLEIIDKSSLTKAAEALHLTQSTISHRLKNLEDELGVKLVMRGKGMRSVTITQKGEEFVNIARKISMINQDLDIWKNSKVNLHLDIGSVDSLNTLLFPPLYKMLSESKEQISLKVCTHWSYEVYRLLLNQDIDVGFVLQEVHSKNILIEPIFTERMVIIQSKLGELPSRISAGDLNPELEIFLAWGSEFQTWHNYWFDPKSSPYNIVDTASLIYSFLVDSKRWSIVPISMARALSKANSIKIVELLQPPPDRVCYKITHRYPRPDRKESLKKFDQILEQFKNSDYFSEMTS</sequence>
<evidence type="ECO:0000256" key="3">
    <source>
        <dbReference type="ARBA" id="ARBA00023125"/>
    </source>
</evidence>
<feature type="domain" description="HTH lysR-type" evidence="5">
    <location>
        <begin position="1"/>
        <end position="60"/>
    </location>
</feature>
<dbReference type="PANTHER" id="PTHR30126">
    <property type="entry name" value="HTH-TYPE TRANSCRIPTIONAL REGULATOR"/>
    <property type="match status" value="1"/>
</dbReference>
<dbReference type="Pfam" id="PF03466">
    <property type="entry name" value="LysR_substrate"/>
    <property type="match status" value="1"/>
</dbReference>
<keyword evidence="4" id="KW-0804">Transcription</keyword>
<dbReference type="InterPro" id="IPR005119">
    <property type="entry name" value="LysR_subst-bd"/>
</dbReference>
<dbReference type="InterPro" id="IPR036388">
    <property type="entry name" value="WH-like_DNA-bd_sf"/>
</dbReference>
<dbReference type="SUPFAM" id="SSF53850">
    <property type="entry name" value="Periplasmic binding protein-like II"/>
    <property type="match status" value="1"/>
</dbReference>
<organism evidence="6 7">
    <name type="scientific">Fusibacter ferrireducens</name>
    <dbReference type="NCBI Taxonomy" id="2785058"/>
    <lineage>
        <taxon>Bacteria</taxon>
        <taxon>Bacillati</taxon>
        <taxon>Bacillota</taxon>
        <taxon>Clostridia</taxon>
        <taxon>Eubacteriales</taxon>
        <taxon>Eubacteriales Family XII. Incertae Sedis</taxon>
        <taxon>Fusibacter</taxon>
    </lineage>
</organism>
<protein>
    <submittedName>
        <fullName evidence="6">LysR family transcriptional regulator</fullName>
    </submittedName>
</protein>
<dbReference type="EMBL" id="JADKNH010000009">
    <property type="protein sequence ID" value="MBF4694441.1"/>
    <property type="molecule type" value="Genomic_DNA"/>
</dbReference>
<dbReference type="PRINTS" id="PR00039">
    <property type="entry name" value="HTHLYSR"/>
</dbReference>
<comment type="caution">
    <text evidence="6">The sequence shown here is derived from an EMBL/GenBank/DDBJ whole genome shotgun (WGS) entry which is preliminary data.</text>
</comment>
<dbReference type="InterPro" id="IPR036390">
    <property type="entry name" value="WH_DNA-bd_sf"/>
</dbReference>
<evidence type="ECO:0000256" key="4">
    <source>
        <dbReference type="ARBA" id="ARBA00023163"/>
    </source>
</evidence>
<comment type="similarity">
    <text evidence="1">Belongs to the LysR transcriptional regulatory family.</text>
</comment>
<keyword evidence="2" id="KW-0805">Transcription regulation</keyword>
<dbReference type="InterPro" id="IPR000847">
    <property type="entry name" value="LysR_HTH_N"/>
</dbReference>
<dbReference type="Gene3D" id="1.10.10.10">
    <property type="entry name" value="Winged helix-like DNA-binding domain superfamily/Winged helix DNA-binding domain"/>
    <property type="match status" value="1"/>
</dbReference>
<name>A0ABR9ZWW0_9FIRM</name>
<accession>A0ABR9ZWW0</accession>
<dbReference type="Pfam" id="PF00126">
    <property type="entry name" value="HTH_1"/>
    <property type="match status" value="1"/>
</dbReference>
<proteinExistence type="inferred from homology"/>
<evidence type="ECO:0000259" key="5">
    <source>
        <dbReference type="PROSITE" id="PS50931"/>
    </source>
</evidence>